<dbReference type="Proteomes" id="UP000193710">
    <property type="component" value="Unassembled WGS sequence"/>
</dbReference>
<accession>A0A024JZB7</accession>
<dbReference type="HAMAP" id="MF_00269">
    <property type="entry name" value="Tpx"/>
    <property type="match status" value="1"/>
</dbReference>
<evidence type="ECO:0000313" key="10">
    <source>
        <dbReference type="EMBL" id="CDO88909.1"/>
    </source>
</evidence>
<evidence type="ECO:0000313" key="11">
    <source>
        <dbReference type="EMBL" id="ORX01895.1"/>
    </source>
</evidence>
<dbReference type="CDD" id="cd03014">
    <property type="entry name" value="PRX_Atyp2cys"/>
    <property type="match status" value="1"/>
</dbReference>
<gene>
    <name evidence="8 10" type="primary">tpx</name>
    <name evidence="11" type="ORF">AWC29_22170</name>
    <name evidence="10" type="ORF">BN973_03279</name>
</gene>
<protein>
    <recommendedName>
        <fullName evidence="8">Thiol peroxidase</fullName>
        <shortName evidence="8">Tpx</shortName>
        <ecNumber evidence="8">1.11.1.24</ecNumber>
    </recommendedName>
    <alternativeName>
        <fullName evidence="8">Peroxiredoxin tpx</fullName>
        <shortName evidence="8">Prx</shortName>
    </alternativeName>
    <alternativeName>
        <fullName evidence="8">Thioredoxin peroxidase</fullName>
    </alternativeName>
    <alternativeName>
        <fullName evidence="8">Thioredoxin-dependent peroxiredoxin</fullName>
    </alternativeName>
</protein>
<dbReference type="SUPFAM" id="SSF52833">
    <property type="entry name" value="Thioredoxin-like"/>
    <property type="match status" value="1"/>
</dbReference>
<dbReference type="PROSITE" id="PS51352">
    <property type="entry name" value="THIOREDOXIN_2"/>
    <property type="match status" value="1"/>
</dbReference>
<dbReference type="PANTHER" id="PTHR43110:SF1">
    <property type="entry name" value="THIOL PEROXIDASE"/>
    <property type="match status" value="1"/>
</dbReference>
<reference evidence="11 12" key="3">
    <citation type="submission" date="2016-01" db="EMBL/GenBank/DDBJ databases">
        <title>The new phylogeny of the genus Mycobacterium.</title>
        <authorList>
            <person name="Tarcisio F."/>
            <person name="Conor M."/>
            <person name="Antonella G."/>
            <person name="Elisabetta G."/>
            <person name="Giulia F.S."/>
            <person name="Sara T."/>
            <person name="Anna F."/>
            <person name="Clotilde B."/>
            <person name="Roberto B."/>
            <person name="Veronica D.S."/>
            <person name="Fabio R."/>
            <person name="Monica P."/>
            <person name="Olivier J."/>
            <person name="Enrico T."/>
            <person name="Nicola S."/>
        </authorList>
    </citation>
    <scope>NUCLEOTIDE SEQUENCE [LARGE SCALE GENOMIC DNA]</scope>
    <source>
        <strain evidence="11 12">DSM 44626</strain>
    </source>
</reference>
<keyword evidence="3 8" id="KW-0049">Antioxidant</keyword>
<comment type="caution">
    <text evidence="8">Lacks conserved residue(s) required for the propagation of feature annotation.</text>
</comment>
<sequence length="165" mass="16793">MAQITLRGNAINTVGELPAVGSKAPAFNLTGTDLSPVTSDQFGGKPVLLNIFPSVDTPVCATSVRTFNERAAAGGATVVCVSKDLPFAQKRFCGAEGIENVTTASAFRDSFGEDYGITIADGPMAGLLGRAVVVIGADGNVAYAQLVPEIAEEPDYDAALAALGG</sequence>
<dbReference type="FunFam" id="3.40.30.10:FF:000056">
    <property type="entry name" value="Thiol peroxidase"/>
    <property type="match status" value="1"/>
</dbReference>
<evidence type="ECO:0000256" key="6">
    <source>
        <dbReference type="ARBA" id="ARBA00023284"/>
    </source>
</evidence>
<dbReference type="EC" id="1.11.1.24" evidence="8"/>
<dbReference type="PANTHER" id="PTHR43110">
    <property type="entry name" value="THIOL PEROXIDASE"/>
    <property type="match status" value="1"/>
</dbReference>
<evidence type="ECO:0000313" key="12">
    <source>
        <dbReference type="Proteomes" id="UP000193710"/>
    </source>
</evidence>
<reference evidence="10" key="1">
    <citation type="journal article" date="2014" name="Genome Announc.">
        <title>Draft Genome Sequence of Mycobacterium triplex DSM 44626.</title>
        <authorList>
            <person name="Sassi M."/>
            <person name="Croce O."/>
            <person name="Robert C."/>
            <person name="Raoult D."/>
            <person name="Drancourt M."/>
        </authorList>
    </citation>
    <scope>NUCLEOTIDE SEQUENCE [LARGE SCALE GENOMIC DNA]</scope>
    <source>
        <strain evidence="10">DSM 44626</strain>
    </source>
</reference>
<dbReference type="InterPro" id="IPR050455">
    <property type="entry name" value="Tpx_Peroxidase_subfamily"/>
</dbReference>
<comment type="subunit">
    <text evidence="1 8">Homodimer.</text>
</comment>
<dbReference type="InterPro" id="IPR002065">
    <property type="entry name" value="TPX"/>
</dbReference>
<evidence type="ECO:0000256" key="1">
    <source>
        <dbReference type="ARBA" id="ARBA00011738"/>
    </source>
</evidence>
<dbReference type="InterPro" id="IPR018219">
    <property type="entry name" value="Tpx_CS"/>
</dbReference>
<dbReference type="Proteomes" id="UP000028880">
    <property type="component" value="Unassembled WGS sequence"/>
</dbReference>
<dbReference type="Gene3D" id="3.40.30.10">
    <property type="entry name" value="Glutaredoxin"/>
    <property type="match status" value="1"/>
</dbReference>
<dbReference type="EMBL" id="HG964446">
    <property type="protein sequence ID" value="CDO88909.1"/>
    <property type="molecule type" value="Genomic_DNA"/>
</dbReference>
<keyword evidence="12" id="KW-1185">Reference proteome</keyword>
<evidence type="ECO:0000259" key="9">
    <source>
        <dbReference type="PROSITE" id="PS51352"/>
    </source>
</evidence>
<keyword evidence="4 8" id="KW-0560">Oxidoreductase</keyword>
<comment type="catalytic activity">
    <reaction evidence="7 8">
        <text>a hydroperoxide + [thioredoxin]-dithiol = an alcohol + [thioredoxin]-disulfide + H2O</text>
        <dbReference type="Rhea" id="RHEA:62620"/>
        <dbReference type="Rhea" id="RHEA-COMP:10698"/>
        <dbReference type="Rhea" id="RHEA-COMP:10700"/>
        <dbReference type="ChEBI" id="CHEBI:15377"/>
        <dbReference type="ChEBI" id="CHEBI:29950"/>
        <dbReference type="ChEBI" id="CHEBI:30879"/>
        <dbReference type="ChEBI" id="CHEBI:35924"/>
        <dbReference type="ChEBI" id="CHEBI:50058"/>
        <dbReference type="EC" id="1.11.1.24"/>
    </reaction>
</comment>
<dbReference type="InterPro" id="IPR013766">
    <property type="entry name" value="Thioredoxin_domain"/>
</dbReference>
<dbReference type="OrthoDB" id="9781543at2"/>
<proteinExistence type="inferred from homology"/>
<dbReference type="InterPro" id="IPR013740">
    <property type="entry name" value="Redoxin"/>
</dbReference>
<dbReference type="Pfam" id="PF08534">
    <property type="entry name" value="Redoxin"/>
    <property type="match status" value="1"/>
</dbReference>
<evidence type="ECO:0000256" key="5">
    <source>
        <dbReference type="ARBA" id="ARBA00023157"/>
    </source>
</evidence>
<dbReference type="GO" id="GO:0006979">
    <property type="term" value="P:response to oxidative stress"/>
    <property type="evidence" value="ECO:0007669"/>
    <property type="project" value="UniProtKB-ARBA"/>
</dbReference>
<evidence type="ECO:0000256" key="8">
    <source>
        <dbReference type="HAMAP-Rule" id="MF_00269"/>
    </source>
</evidence>
<dbReference type="STRING" id="47839.BN973_03279"/>
<reference evidence="10" key="2">
    <citation type="submission" date="2014-04" db="EMBL/GenBank/DDBJ databases">
        <authorList>
            <person name="Urmite Genomes U."/>
        </authorList>
    </citation>
    <scope>NUCLEOTIDE SEQUENCE</scope>
    <source>
        <strain evidence="10">DSM 44626</strain>
    </source>
</reference>
<feature type="active site" description="Cysteine sulfenic acid (-SOH) intermediate" evidence="8">
    <location>
        <position position="60"/>
    </location>
</feature>
<dbReference type="PROSITE" id="PS01265">
    <property type="entry name" value="TPX"/>
    <property type="match status" value="1"/>
</dbReference>
<dbReference type="GO" id="GO:0008379">
    <property type="term" value="F:thioredoxin peroxidase activity"/>
    <property type="evidence" value="ECO:0007669"/>
    <property type="project" value="UniProtKB-UniRule"/>
</dbReference>
<dbReference type="AlphaFoldDB" id="A0A024JZB7"/>
<organism evidence="10">
    <name type="scientific">Mycobacterium triplex</name>
    <dbReference type="NCBI Taxonomy" id="47839"/>
    <lineage>
        <taxon>Bacteria</taxon>
        <taxon>Bacillati</taxon>
        <taxon>Actinomycetota</taxon>
        <taxon>Actinomycetes</taxon>
        <taxon>Mycobacteriales</taxon>
        <taxon>Mycobacteriaceae</taxon>
        <taxon>Mycobacterium</taxon>
        <taxon>Mycobacterium simiae complex</taxon>
    </lineage>
</organism>
<comment type="similarity">
    <text evidence="8">Belongs to the peroxiredoxin family. Tpx subfamily.</text>
</comment>
<evidence type="ECO:0000256" key="7">
    <source>
        <dbReference type="ARBA" id="ARBA00049091"/>
    </source>
</evidence>
<dbReference type="InterPro" id="IPR036249">
    <property type="entry name" value="Thioredoxin-like_sf"/>
</dbReference>
<keyword evidence="2 8" id="KW-0575">Peroxidase</keyword>
<dbReference type="RefSeq" id="WP_036469333.1">
    <property type="nucleotide sequence ID" value="NZ_HG964446.1"/>
</dbReference>
<feature type="domain" description="Thioredoxin" evidence="9">
    <location>
        <begin position="18"/>
        <end position="165"/>
    </location>
</feature>
<evidence type="ECO:0000256" key="3">
    <source>
        <dbReference type="ARBA" id="ARBA00022862"/>
    </source>
</evidence>
<dbReference type="HOGENOM" id="CLU_042529_12_2_11"/>
<comment type="function">
    <text evidence="8">Thiol-specific peroxidase that catalyzes the reduction of hydrogen peroxide and organic hydroperoxides to water and alcohols, respectively. Plays a role in cell protection against oxidative stress by detoxifying peroxides.</text>
</comment>
<keyword evidence="5" id="KW-1015">Disulfide bond</keyword>
<evidence type="ECO:0000256" key="2">
    <source>
        <dbReference type="ARBA" id="ARBA00022559"/>
    </source>
</evidence>
<dbReference type="EMBL" id="LQPY01000029">
    <property type="protein sequence ID" value="ORX01895.1"/>
    <property type="molecule type" value="Genomic_DNA"/>
</dbReference>
<evidence type="ECO:0000256" key="4">
    <source>
        <dbReference type="ARBA" id="ARBA00023002"/>
    </source>
</evidence>
<dbReference type="NCBIfam" id="NF001808">
    <property type="entry name" value="PRK00522.1"/>
    <property type="match status" value="1"/>
</dbReference>
<keyword evidence="6 8" id="KW-0676">Redox-active center</keyword>
<dbReference type="eggNOG" id="COG2077">
    <property type="taxonomic scope" value="Bacteria"/>
</dbReference>
<name>A0A024JZB7_9MYCO</name>